<dbReference type="STRING" id="406100.SAMN04488052_101344"/>
<evidence type="ECO:0000313" key="4">
    <source>
        <dbReference type="Proteomes" id="UP000199657"/>
    </source>
</evidence>
<dbReference type="PRINTS" id="PR00412">
    <property type="entry name" value="EPOXHYDRLASE"/>
</dbReference>
<accession>A0A1H8Q478</accession>
<dbReference type="PRINTS" id="PR00111">
    <property type="entry name" value="ABHYDROLASE"/>
</dbReference>
<dbReference type="SUPFAM" id="SSF53474">
    <property type="entry name" value="alpha/beta-Hydrolases"/>
    <property type="match status" value="1"/>
</dbReference>
<name>A0A1H8Q478_9GAMM</name>
<dbReference type="InterPro" id="IPR000073">
    <property type="entry name" value="AB_hydrolase_1"/>
</dbReference>
<dbReference type="InterPro" id="IPR029058">
    <property type="entry name" value="AB_hydrolase_fold"/>
</dbReference>
<keyword evidence="1" id="KW-0378">Hydrolase</keyword>
<reference evidence="3 4" key="1">
    <citation type="submission" date="2016-10" db="EMBL/GenBank/DDBJ databases">
        <authorList>
            <person name="de Groot N.N."/>
        </authorList>
    </citation>
    <scope>NUCLEOTIDE SEQUENCE [LARGE SCALE GENOMIC DNA]</scope>
    <source>
        <strain evidence="3 4">CGMCC 1.6291</strain>
    </source>
</reference>
<dbReference type="InterPro" id="IPR000639">
    <property type="entry name" value="Epox_hydrolase-like"/>
</dbReference>
<dbReference type="Gene3D" id="3.40.50.1820">
    <property type="entry name" value="alpha/beta hydrolase"/>
    <property type="match status" value="1"/>
</dbReference>
<proteinExistence type="predicted"/>
<protein>
    <submittedName>
        <fullName evidence="3">Pimeloyl-ACP methyl ester carboxylesterase</fullName>
    </submittedName>
</protein>
<feature type="domain" description="AB hydrolase-1" evidence="2">
    <location>
        <begin position="35"/>
        <end position="283"/>
    </location>
</feature>
<sequence>MSQKESGVHLSEPRFIDTNRGRFAYRVAGDPDGAPVVMLHGWPESSYCWEPLVSRLPEGFRVIAPDLRGLGDSTRSGEPDAYAKQALAMDVIDLLDVLGVNEFQLIGHDWGGVVAQEVAIAIPERVRRLVIMNITLINNARGNAEAIAAIRQKGARHQWYQHFQQQPGLAEAMIPGNERVWLSTFLQCSDGSPFPADALNEYVRYYSLPETPRAGANYYRAMGIDQKRWETLSDHVYPMPSLYVHGNRDPVVIAAFLNHAESCFRDLRIESVAAGHFLQEEAPDAVAGHIRAFLEPAGA</sequence>
<dbReference type="Pfam" id="PF00561">
    <property type="entry name" value="Abhydrolase_1"/>
    <property type="match status" value="1"/>
</dbReference>
<organism evidence="3 4">
    <name type="scientific">Aquisalimonas asiatica</name>
    <dbReference type="NCBI Taxonomy" id="406100"/>
    <lineage>
        <taxon>Bacteria</taxon>
        <taxon>Pseudomonadati</taxon>
        <taxon>Pseudomonadota</taxon>
        <taxon>Gammaproteobacteria</taxon>
        <taxon>Chromatiales</taxon>
        <taxon>Ectothiorhodospiraceae</taxon>
        <taxon>Aquisalimonas</taxon>
    </lineage>
</organism>
<dbReference type="Proteomes" id="UP000199657">
    <property type="component" value="Unassembled WGS sequence"/>
</dbReference>
<evidence type="ECO:0000313" key="3">
    <source>
        <dbReference type="EMBL" id="SEO49055.1"/>
    </source>
</evidence>
<dbReference type="EMBL" id="FOEG01000001">
    <property type="protein sequence ID" value="SEO49055.1"/>
    <property type="molecule type" value="Genomic_DNA"/>
</dbReference>
<dbReference type="AlphaFoldDB" id="A0A1H8Q478"/>
<gene>
    <name evidence="3" type="ORF">SAMN04488052_101344</name>
</gene>
<evidence type="ECO:0000259" key="2">
    <source>
        <dbReference type="Pfam" id="PF00561"/>
    </source>
</evidence>
<dbReference type="GO" id="GO:0016787">
    <property type="term" value="F:hydrolase activity"/>
    <property type="evidence" value="ECO:0007669"/>
    <property type="project" value="UniProtKB-KW"/>
</dbReference>
<dbReference type="PANTHER" id="PTHR43329">
    <property type="entry name" value="EPOXIDE HYDROLASE"/>
    <property type="match status" value="1"/>
</dbReference>
<evidence type="ECO:0000256" key="1">
    <source>
        <dbReference type="ARBA" id="ARBA00022801"/>
    </source>
</evidence>
<keyword evidence="4" id="KW-1185">Reference proteome</keyword>